<dbReference type="AlphaFoldDB" id="A0A1B2M2W8"/>
<dbReference type="EMBL" id="CP016895">
    <property type="protein sequence ID" value="AOA59373.1"/>
    <property type="molecule type" value="Genomic_DNA"/>
</dbReference>
<evidence type="ECO:0000256" key="2">
    <source>
        <dbReference type="ARBA" id="ARBA00022840"/>
    </source>
</evidence>
<dbReference type="OrthoDB" id="5292475at2"/>
<reference evidence="4 5" key="1">
    <citation type="submission" date="2016-08" db="EMBL/GenBank/DDBJ databases">
        <authorList>
            <person name="Seilhamer J.J."/>
        </authorList>
    </citation>
    <scope>NUCLEOTIDE SEQUENCE [LARGE SCALE GENOMIC DNA]</scope>
    <source>
        <strain evidence="4 5">BRTC-1</strain>
    </source>
</reference>
<dbReference type="PROSITE" id="PS00211">
    <property type="entry name" value="ABC_TRANSPORTER_1"/>
    <property type="match status" value="1"/>
</dbReference>
<dbReference type="RefSeq" id="WP_067557595.1">
    <property type="nucleotide sequence ID" value="NZ_CP016895.1"/>
</dbReference>
<name>A0A1B2M2W8_9GAMM</name>
<dbReference type="GO" id="GO:0016887">
    <property type="term" value="F:ATP hydrolysis activity"/>
    <property type="evidence" value="ECO:0007669"/>
    <property type="project" value="InterPro"/>
</dbReference>
<dbReference type="PROSITE" id="PS50893">
    <property type="entry name" value="ABC_TRANSPORTER_2"/>
    <property type="match status" value="1"/>
</dbReference>
<proteinExistence type="predicted"/>
<dbReference type="CDD" id="cd03214">
    <property type="entry name" value="ABC_Iron-Siderophores_B12_Hemin"/>
    <property type="match status" value="1"/>
</dbReference>
<dbReference type="GO" id="GO:0005524">
    <property type="term" value="F:ATP binding"/>
    <property type="evidence" value="ECO:0007669"/>
    <property type="project" value="UniProtKB-KW"/>
</dbReference>
<sequence length="256" mass="28263">MSHLILQAVDAHYANKKILQQIDLGPLAAGQLHVLLGANAAGKSTLLKRIYGELTGHGEIFWGAQSISKLKKEHPLFPRYVPQDTQMNSSMTVFEAILIPLKQSGAWQVSDADMRSIDQLMQQLAIAHLAARKIQHLSGGQRQLVAIAQALICQPKILLLDEPTSALDLHHQFELLRLLKQIAKAQQICILTILHDINLALNFADSLSVLHQGEIYASGTPQQVITPQMLADVYRVRAHLLHSHHQQAVVVVEAAL</sequence>
<keyword evidence="5" id="KW-1185">Reference proteome</keyword>
<dbReference type="PANTHER" id="PTHR42794">
    <property type="entry name" value="HEMIN IMPORT ATP-BINDING PROTEIN HMUV"/>
    <property type="match status" value="1"/>
</dbReference>
<accession>A0A1B2M2W8</accession>
<organism evidence="4 5">
    <name type="scientific">Acinetobacter larvae</name>
    <dbReference type="NCBI Taxonomy" id="1789224"/>
    <lineage>
        <taxon>Bacteria</taxon>
        <taxon>Pseudomonadati</taxon>
        <taxon>Pseudomonadota</taxon>
        <taxon>Gammaproteobacteria</taxon>
        <taxon>Moraxellales</taxon>
        <taxon>Moraxellaceae</taxon>
        <taxon>Acinetobacter</taxon>
    </lineage>
</organism>
<dbReference type="Pfam" id="PF00005">
    <property type="entry name" value="ABC_tran"/>
    <property type="match status" value="1"/>
</dbReference>
<keyword evidence="1" id="KW-0547">Nucleotide-binding</keyword>
<dbReference type="STRING" id="1789224.BFG52_14080"/>
<dbReference type="PANTHER" id="PTHR42794:SF2">
    <property type="entry name" value="ABC TRANSPORTER ATP-BINDING PROTEIN"/>
    <property type="match status" value="1"/>
</dbReference>
<dbReference type="InterPro" id="IPR017871">
    <property type="entry name" value="ABC_transporter-like_CS"/>
</dbReference>
<evidence type="ECO:0000259" key="3">
    <source>
        <dbReference type="PROSITE" id="PS50893"/>
    </source>
</evidence>
<dbReference type="SUPFAM" id="SSF52540">
    <property type="entry name" value="P-loop containing nucleoside triphosphate hydrolases"/>
    <property type="match status" value="1"/>
</dbReference>
<dbReference type="InterPro" id="IPR003593">
    <property type="entry name" value="AAA+_ATPase"/>
</dbReference>
<feature type="domain" description="ABC transporter" evidence="3">
    <location>
        <begin position="4"/>
        <end position="237"/>
    </location>
</feature>
<evidence type="ECO:0000313" key="5">
    <source>
        <dbReference type="Proteomes" id="UP000093391"/>
    </source>
</evidence>
<gene>
    <name evidence="4" type="ORF">BFG52_14080</name>
</gene>
<dbReference type="SMART" id="SM00382">
    <property type="entry name" value="AAA"/>
    <property type="match status" value="1"/>
</dbReference>
<dbReference type="InterPro" id="IPR003439">
    <property type="entry name" value="ABC_transporter-like_ATP-bd"/>
</dbReference>
<protein>
    <recommendedName>
        <fullName evidence="3">ABC transporter domain-containing protein</fullName>
    </recommendedName>
</protein>
<dbReference type="Proteomes" id="UP000093391">
    <property type="component" value="Chromosome"/>
</dbReference>
<dbReference type="InterPro" id="IPR027417">
    <property type="entry name" value="P-loop_NTPase"/>
</dbReference>
<evidence type="ECO:0000313" key="4">
    <source>
        <dbReference type="EMBL" id="AOA59373.1"/>
    </source>
</evidence>
<keyword evidence="2" id="KW-0067">ATP-binding</keyword>
<evidence type="ECO:0000256" key="1">
    <source>
        <dbReference type="ARBA" id="ARBA00022741"/>
    </source>
</evidence>
<dbReference type="KEGG" id="ala:BFG52_14080"/>
<dbReference type="Gene3D" id="3.40.50.300">
    <property type="entry name" value="P-loop containing nucleotide triphosphate hydrolases"/>
    <property type="match status" value="1"/>
</dbReference>